<feature type="binding site" evidence="8">
    <location>
        <position position="102"/>
    </location>
    <ligand>
        <name>Mg(2+)</name>
        <dbReference type="ChEBI" id="CHEBI:18420"/>
    </ligand>
</feature>
<comment type="catalytic activity">
    <reaction evidence="8">
        <text>Mo-molybdopterin + GTP + H(+) = Mo-molybdopterin guanine dinucleotide + diphosphate</text>
        <dbReference type="Rhea" id="RHEA:34243"/>
        <dbReference type="ChEBI" id="CHEBI:15378"/>
        <dbReference type="ChEBI" id="CHEBI:33019"/>
        <dbReference type="ChEBI" id="CHEBI:37565"/>
        <dbReference type="ChEBI" id="CHEBI:71302"/>
        <dbReference type="ChEBI" id="CHEBI:71310"/>
        <dbReference type="EC" id="2.7.7.77"/>
    </reaction>
</comment>
<comment type="similarity">
    <text evidence="8">Belongs to the MobA family.</text>
</comment>
<dbReference type="NCBIfam" id="TIGR02665">
    <property type="entry name" value="molyb_mobA"/>
    <property type="match status" value="1"/>
</dbReference>
<comment type="subcellular location">
    <subcellularLocation>
        <location evidence="8">Cytoplasm</location>
    </subcellularLocation>
</comment>
<evidence type="ECO:0000259" key="9">
    <source>
        <dbReference type="Pfam" id="PF12804"/>
    </source>
</evidence>
<dbReference type="EMBL" id="FXAM01000001">
    <property type="protein sequence ID" value="SMF95562.1"/>
    <property type="molecule type" value="Genomic_DNA"/>
</dbReference>
<dbReference type="Pfam" id="PF12804">
    <property type="entry name" value="NTP_transf_3"/>
    <property type="match status" value="1"/>
</dbReference>
<dbReference type="STRING" id="1760988.SAMN02949497_2927"/>
<evidence type="ECO:0000256" key="4">
    <source>
        <dbReference type="ARBA" id="ARBA00022741"/>
    </source>
</evidence>
<proteinExistence type="inferred from homology"/>
<dbReference type="InterPro" id="IPR013482">
    <property type="entry name" value="Molybde_CF_guanTrfase"/>
</dbReference>
<sequence length="197" mass="21070">MVFDRAKITGVVLAGGRGRRMGGADKGLLPFRGRPLAGYAVEALEQVAGRVLVSANRNPELYARFGHRVIADPDGGFDGPLAGLLGAMRAADTPYVLTVPCDCPFVTGPLLARLPIQREATGAPLCAAHDGERLHPVFLLAERGLADDLAAYLAGGQRKVQAWLYRHHPVLVDFSDHPEVFANLNTPAELSYLEGHA</sequence>
<dbReference type="CDD" id="cd02503">
    <property type="entry name" value="MobA"/>
    <property type="match status" value="1"/>
</dbReference>
<keyword evidence="11" id="KW-1185">Reference proteome</keyword>
<evidence type="ECO:0000256" key="8">
    <source>
        <dbReference type="HAMAP-Rule" id="MF_00316"/>
    </source>
</evidence>
<gene>
    <name evidence="8" type="primary">mobA</name>
    <name evidence="10" type="ORF">SAMN02949497_2927</name>
</gene>
<reference evidence="10 11" key="1">
    <citation type="submission" date="2016-12" db="EMBL/GenBank/DDBJ databases">
        <authorList>
            <person name="Song W.-J."/>
            <person name="Kurnit D.M."/>
        </authorList>
    </citation>
    <scope>NUCLEOTIDE SEQUENCE [LARGE SCALE GENOMIC DNA]</scope>
    <source>
        <strain evidence="10 11">175</strain>
    </source>
</reference>
<dbReference type="SUPFAM" id="SSF53448">
    <property type="entry name" value="Nucleotide-diphospho-sugar transferases"/>
    <property type="match status" value="1"/>
</dbReference>
<comment type="function">
    <text evidence="8">Transfers a GMP moiety from GTP to Mo-molybdopterin (Mo-MPT) cofactor (Moco or molybdenum cofactor) to form Mo-molybdopterin guanine dinucleotide (Mo-MGD) cofactor.</text>
</comment>
<dbReference type="GO" id="GO:0046872">
    <property type="term" value="F:metal ion binding"/>
    <property type="evidence" value="ECO:0007669"/>
    <property type="project" value="UniProtKB-KW"/>
</dbReference>
<keyword evidence="4 8" id="KW-0547">Nucleotide-binding</keyword>
<dbReference type="GO" id="GO:0005737">
    <property type="term" value="C:cytoplasm"/>
    <property type="evidence" value="ECO:0007669"/>
    <property type="project" value="UniProtKB-SubCell"/>
</dbReference>
<accession>A0A1Y6D4U8</accession>
<dbReference type="InterPro" id="IPR025877">
    <property type="entry name" value="MobA-like_NTP_Trfase"/>
</dbReference>
<evidence type="ECO:0000256" key="1">
    <source>
        <dbReference type="ARBA" id="ARBA00022490"/>
    </source>
</evidence>
<keyword evidence="1 8" id="KW-0963">Cytoplasm</keyword>
<evidence type="ECO:0000256" key="2">
    <source>
        <dbReference type="ARBA" id="ARBA00022679"/>
    </source>
</evidence>
<dbReference type="PANTHER" id="PTHR19136">
    <property type="entry name" value="MOLYBDENUM COFACTOR GUANYLYLTRANSFERASE"/>
    <property type="match status" value="1"/>
</dbReference>
<protein>
    <recommendedName>
        <fullName evidence="8">Molybdenum cofactor guanylyltransferase</fullName>
        <shortName evidence="8">MoCo guanylyltransferase</shortName>
        <ecNumber evidence="8">2.7.7.77</ecNumber>
    </recommendedName>
    <alternativeName>
        <fullName evidence="8">GTP:molybdopterin guanylyltransferase</fullName>
    </alternativeName>
    <alternativeName>
        <fullName evidence="8">Mo-MPT guanylyltransferase</fullName>
    </alternativeName>
    <alternativeName>
        <fullName evidence="8">Molybdopterin guanylyltransferase</fullName>
    </alternativeName>
    <alternativeName>
        <fullName evidence="8">Molybdopterin-guanine dinucleotide synthase</fullName>
        <shortName evidence="8">MGD synthase</shortName>
    </alternativeName>
</protein>
<evidence type="ECO:0000256" key="5">
    <source>
        <dbReference type="ARBA" id="ARBA00022842"/>
    </source>
</evidence>
<feature type="binding site" evidence="8">
    <location>
        <begin position="13"/>
        <end position="15"/>
    </location>
    <ligand>
        <name>GTP</name>
        <dbReference type="ChEBI" id="CHEBI:37565"/>
    </ligand>
</feature>
<dbReference type="InterPro" id="IPR029044">
    <property type="entry name" value="Nucleotide-diphossugar_trans"/>
</dbReference>
<comment type="subunit">
    <text evidence="8">Monomer.</text>
</comment>
<dbReference type="OrthoDB" id="9788394at2"/>
<dbReference type="EC" id="2.7.7.77" evidence="8"/>
<feature type="domain" description="MobA-like NTP transferase" evidence="9">
    <location>
        <begin position="10"/>
        <end position="168"/>
    </location>
</feature>
<name>A0A1Y6D4U8_9GAMM</name>
<evidence type="ECO:0000256" key="7">
    <source>
        <dbReference type="ARBA" id="ARBA00023150"/>
    </source>
</evidence>
<evidence type="ECO:0000256" key="3">
    <source>
        <dbReference type="ARBA" id="ARBA00022723"/>
    </source>
</evidence>
<feature type="binding site" evidence="8">
    <location>
        <position position="26"/>
    </location>
    <ligand>
        <name>GTP</name>
        <dbReference type="ChEBI" id="CHEBI:37565"/>
    </ligand>
</feature>
<evidence type="ECO:0000256" key="6">
    <source>
        <dbReference type="ARBA" id="ARBA00023134"/>
    </source>
</evidence>
<keyword evidence="6 8" id="KW-0342">GTP-binding</keyword>
<keyword evidence="7 8" id="KW-0501">Molybdenum cofactor biosynthesis</keyword>
<comment type="cofactor">
    <cofactor evidence="8">
        <name>Mg(2+)</name>
        <dbReference type="ChEBI" id="CHEBI:18420"/>
    </cofactor>
</comment>
<keyword evidence="5 8" id="KW-0460">Magnesium</keyword>
<dbReference type="AlphaFoldDB" id="A0A1Y6D4U8"/>
<evidence type="ECO:0000313" key="11">
    <source>
        <dbReference type="Proteomes" id="UP000192923"/>
    </source>
</evidence>
<organism evidence="10 11">
    <name type="scientific">Methylomagnum ishizawai</name>
    <dbReference type="NCBI Taxonomy" id="1760988"/>
    <lineage>
        <taxon>Bacteria</taxon>
        <taxon>Pseudomonadati</taxon>
        <taxon>Pseudomonadota</taxon>
        <taxon>Gammaproteobacteria</taxon>
        <taxon>Methylococcales</taxon>
        <taxon>Methylococcaceae</taxon>
        <taxon>Methylomagnum</taxon>
    </lineage>
</organism>
<dbReference type="GO" id="GO:0005525">
    <property type="term" value="F:GTP binding"/>
    <property type="evidence" value="ECO:0007669"/>
    <property type="project" value="UniProtKB-UniRule"/>
</dbReference>
<feature type="binding site" evidence="8">
    <location>
        <position position="72"/>
    </location>
    <ligand>
        <name>GTP</name>
        <dbReference type="ChEBI" id="CHEBI:37565"/>
    </ligand>
</feature>
<dbReference type="Gene3D" id="3.90.550.10">
    <property type="entry name" value="Spore Coat Polysaccharide Biosynthesis Protein SpsA, Chain A"/>
    <property type="match status" value="1"/>
</dbReference>
<dbReference type="PANTHER" id="PTHR19136:SF81">
    <property type="entry name" value="MOLYBDENUM COFACTOR GUANYLYLTRANSFERASE"/>
    <property type="match status" value="1"/>
</dbReference>
<dbReference type="RefSeq" id="WP_085213885.1">
    <property type="nucleotide sequence ID" value="NZ_FXAM01000001.1"/>
</dbReference>
<comment type="domain">
    <text evidence="8">The N-terminal domain determines nucleotide recognition and specific binding, while the C-terminal domain determines the specific binding to the target protein.</text>
</comment>
<comment type="caution">
    <text evidence="8">Lacks conserved residue(s) required for the propagation of feature annotation.</text>
</comment>
<dbReference type="Proteomes" id="UP000192923">
    <property type="component" value="Unassembled WGS sequence"/>
</dbReference>
<keyword evidence="2 8" id="KW-0808">Transferase</keyword>
<keyword evidence="3 8" id="KW-0479">Metal-binding</keyword>
<evidence type="ECO:0000313" key="10">
    <source>
        <dbReference type="EMBL" id="SMF95562.1"/>
    </source>
</evidence>
<feature type="binding site" evidence="8">
    <location>
        <position position="102"/>
    </location>
    <ligand>
        <name>GTP</name>
        <dbReference type="ChEBI" id="CHEBI:37565"/>
    </ligand>
</feature>
<dbReference type="HAMAP" id="MF_00316">
    <property type="entry name" value="MobA"/>
    <property type="match status" value="1"/>
</dbReference>
<dbReference type="GO" id="GO:1902758">
    <property type="term" value="P:bis(molybdopterin guanine dinucleotide)molybdenum biosynthetic process"/>
    <property type="evidence" value="ECO:0007669"/>
    <property type="project" value="TreeGrafter"/>
</dbReference>
<dbReference type="GO" id="GO:0061603">
    <property type="term" value="F:molybdenum cofactor guanylyltransferase activity"/>
    <property type="evidence" value="ECO:0007669"/>
    <property type="project" value="UniProtKB-EC"/>
</dbReference>